<reference evidence="2" key="1">
    <citation type="journal article" date="2019" name="Int. J. Syst. Evol. Microbiol.">
        <title>The Global Catalogue of Microorganisms (GCM) 10K type strain sequencing project: providing services to taxonomists for standard genome sequencing and annotation.</title>
        <authorList>
            <consortium name="The Broad Institute Genomics Platform"/>
            <consortium name="The Broad Institute Genome Sequencing Center for Infectious Disease"/>
            <person name="Wu L."/>
            <person name="Ma J."/>
        </authorList>
    </citation>
    <scope>NUCLEOTIDE SEQUENCE [LARGE SCALE GENOMIC DNA]</scope>
    <source>
        <strain evidence="2">CGMCC 1.10992</strain>
    </source>
</reference>
<accession>A0ABW4XKH0</accession>
<proteinExistence type="predicted"/>
<dbReference type="Pfam" id="PF06945">
    <property type="entry name" value="DUF1289"/>
    <property type="match status" value="1"/>
</dbReference>
<dbReference type="Proteomes" id="UP001597380">
    <property type="component" value="Unassembled WGS sequence"/>
</dbReference>
<evidence type="ECO:0000313" key="2">
    <source>
        <dbReference type="Proteomes" id="UP001597380"/>
    </source>
</evidence>
<gene>
    <name evidence="1" type="ORF">ACFSJ3_06445</name>
</gene>
<comment type="caution">
    <text evidence="1">The sequence shown here is derived from an EMBL/GenBank/DDBJ whole genome shotgun (WGS) entry which is preliminary data.</text>
</comment>
<name>A0ABW4XKH0_9GAMM</name>
<evidence type="ECO:0000313" key="1">
    <source>
        <dbReference type="EMBL" id="MFD2095622.1"/>
    </source>
</evidence>
<protein>
    <submittedName>
        <fullName evidence="1">DUF1289 domain-containing protein</fullName>
    </submittedName>
</protein>
<dbReference type="InterPro" id="IPR010710">
    <property type="entry name" value="DUF1289"/>
</dbReference>
<sequence length="101" mass="11350">MYRKYGMTPVHGTQNTSWGMLMHRSVDEVENSLTPMNNKFLKASISHSTPPLSPCVGLCKLVDSVCSGCFRTMEQISGWSRMSNDERQRVINSLPPSIEKT</sequence>
<dbReference type="RefSeq" id="WP_377776196.1">
    <property type="nucleotide sequence ID" value="NZ_JBHUHT010000009.1"/>
</dbReference>
<organism evidence="1 2">
    <name type="scientific">Corallincola platygyrae</name>
    <dbReference type="NCBI Taxonomy" id="1193278"/>
    <lineage>
        <taxon>Bacteria</taxon>
        <taxon>Pseudomonadati</taxon>
        <taxon>Pseudomonadota</taxon>
        <taxon>Gammaproteobacteria</taxon>
        <taxon>Alteromonadales</taxon>
        <taxon>Psychromonadaceae</taxon>
        <taxon>Corallincola</taxon>
    </lineage>
</organism>
<keyword evidence="2" id="KW-1185">Reference proteome</keyword>
<dbReference type="EMBL" id="JBHUHT010000009">
    <property type="protein sequence ID" value="MFD2095622.1"/>
    <property type="molecule type" value="Genomic_DNA"/>
</dbReference>